<dbReference type="Proteomes" id="UP000321337">
    <property type="component" value="Unassembled WGS sequence"/>
</dbReference>
<feature type="chain" id="PRO_5022104470" evidence="5">
    <location>
        <begin position="31"/>
        <end position="330"/>
    </location>
</feature>
<dbReference type="GO" id="GO:0042626">
    <property type="term" value="F:ATPase-coupled transmembrane transporter activity"/>
    <property type="evidence" value="ECO:0007669"/>
    <property type="project" value="InterPro"/>
</dbReference>
<evidence type="ECO:0000256" key="3">
    <source>
        <dbReference type="ARBA" id="ARBA00022448"/>
    </source>
</evidence>
<gene>
    <name evidence="7" type="ORF">TPL01_27550</name>
</gene>
<dbReference type="NCBIfam" id="TIGR01728">
    <property type="entry name" value="SsuA_fam"/>
    <property type="match status" value="1"/>
</dbReference>
<dbReference type="RefSeq" id="WP_147074582.1">
    <property type="nucleotide sequence ID" value="NZ_AP021884.1"/>
</dbReference>
<evidence type="ECO:0000313" key="7">
    <source>
        <dbReference type="EMBL" id="GEP31617.1"/>
    </source>
</evidence>
<evidence type="ECO:0000256" key="5">
    <source>
        <dbReference type="SAM" id="SignalP"/>
    </source>
</evidence>
<dbReference type="InterPro" id="IPR015168">
    <property type="entry name" value="SsuA/THI5"/>
</dbReference>
<feature type="domain" description="SsuA/THI5-like" evidence="6">
    <location>
        <begin position="43"/>
        <end position="246"/>
    </location>
</feature>
<comment type="caution">
    <text evidence="7">The sequence shown here is derived from an EMBL/GenBank/DDBJ whole genome shotgun (WGS) entry which is preliminary data.</text>
</comment>
<protein>
    <submittedName>
        <fullName evidence="7">Sulfonate ABC transporter substrate-binding protein</fullName>
    </submittedName>
</protein>
<organism evidence="7 8">
    <name type="scientific">Sulfuriferula plumbiphila</name>
    <dbReference type="NCBI Taxonomy" id="171865"/>
    <lineage>
        <taxon>Bacteria</taxon>
        <taxon>Pseudomonadati</taxon>
        <taxon>Pseudomonadota</taxon>
        <taxon>Betaproteobacteria</taxon>
        <taxon>Nitrosomonadales</taxon>
        <taxon>Sulfuricellaceae</taxon>
        <taxon>Sulfuriferula</taxon>
    </lineage>
</organism>
<dbReference type="InterPro" id="IPR010067">
    <property type="entry name" value="ABC_SsuA_sub-bd"/>
</dbReference>
<dbReference type="GO" id="GO:0042597">
    <property type="term" value="C:periplasmic space"/>
    <property type="evidence" value="ECO:0007669"/>
    <property type="project" value="UniProtKB-SubCell"/>
</dbReference>
<evidence type="ECO:0000313" key="8">
    <source>
        <dbReference type="Proteomes" id="UP000321337"/>
    </source>
</evidence>
<comment type="similarity">
    <text evidence="2">Belongs to the bacterial solute-binding protein SsuA/TauA family.</text>
</comment>
<dbReference type="SUPFAM" id="SSF53850">
    <property type="entry name" value="Periplasmic binding protein-like II"/>
    <property type="match status" value="1"/>
</dbReference>
<keyword evidence="3" id="KW-0813">Transport</keyword>
<feature type="signal peptide" evidence="5">
    <location>
        <begin position="1"/>
        <end position="30"/>
    </location>
</feature>
<evidence type="ECO:0000259" key="6">
    <source>
        <dbReference type="Pfam" id="PF09084"/>
    </source>
</evidence>
<dbReference type="OrthoDB" id="9815602at2"/>
<proteinExistence type="inferred from homology"/>
<dbReference type="AlphaFoldDB" id="A0A512LAW3"/>
<keyword evidence="4 5" id="KW-0732">Signal</keyword>
<name>A0A512LAW3_9PROT</name>
<accession>A0A512LAW3</accession>
<dbReference type="EMBL" id="BKAD01000032">
    <property type="protein sequence ID" value="GEP31617.1"/>
    <property type="molecule type" value="Genomic_DNA"/>
</dbReference>
<keyword evidence="8" id="KW-1185">Reference proteome</keyword>
<reference evidence="7 8" key="1">
    <citation type="submission" date="2019-07" db="EMBL/GenBank/DDBJ databases">
        <title>Whole genome shotgun sequence of Thiobacillus plumbophilus NBRC 107929.</title>
        <authorList>
            <person name="Hosoyama A."/>
            <person name="Uohara A."/>
            <person name="Ohji S."/>
            <person name="Ichikawa N."/>
        </authorList>
    </citation>
    <scope>NUCLEOTIDE SEQUENCE [LARGE SCALE GENOMIC DNA]</scope>
    <source>
        <strain evidence="7 8">NBRC 107929</strain>
    </source>
</reference>
<sequence length="330" mass="35825">MCFKRFLGRTLAALFLSLGLLLTGLPAAHAEIKVGLSDWPGWVAWYVAEQQGYFKKYGADVKLVWFANYTDSISALSAGQLDANSQTWSDTLAPLAKGIPLKVVLVNDNSAGNDALMVGPNIKRFADLKGKTIALEEFSVSHFLLVTALHKNGMSLKDVKVVNLAAGDAAAAFLSGRVDAAVVWNPWVNKIQISGKGHALFTSKEIPGLIPDLLVAQEKSLVAHRKDFIGMIKAWYDTEKFIREQPGVAAKIMAKVVSMPPEEYRVFLSGTKFFDQNGNLQAFGPASDPTSLLGVAPTIAKFLLENKLMEGKVDYAKGLDGSLVKEVARR</sequence>
<comment type="subcellular location">
    <subcellularLocation>
        <location evidence="1">Periplasm</location>
    </subcellularLocation>
</comment>
<dbReference type="Pfam" id="PF09084">
    <property type="entry name" value="NMT1"/>
    <property type="match status" value="1"/>
</dbReference>
<evidence type="ECO:0000256" key="2">
    <source>
        <dbReference type="ARBA" id="ARBA00010742"/>
    </source>
</evidence>
<dbReference type="Gene3D" id="3.40.190.10">
    <property type="entry name" value="Periplasmic binding protein-like II"/>
    <property type="match status" value="2"/>
</dbReference>
<evidence type="ECO:0000256" key="1">
    <source>
        <dbReference type="ARBA" id="ARBA00004418"/>
    </source>
</evidence>
<dbReference type="PANTHER" id="PTHR30024:SF47">
    <property type="entry name" value="TAURINE-BINDING PERIPLASMIC PROTEIN"/>
    <property type="match status" value="1"/>
</dbReference>
<dbReference type="PANTHER" id="PTHR30024">
    <property type="entry name" value="ALIPHATIC SULFONATES-BINDING PROTEIN-RELATED"/>
    <property type="match status" value="1"/>
</dbReference>
<evidence type="ECO:0000256" key="4">
    <source>
        <dbReference type="ARBA" id="ARBA00022729"/>
    </source>
</evidence>
<dbReference type="CDD" id="cd13563">
    <property type="entry name" value="PBP2_SsuA_like_6"/>
    <property type="match status" value="1"/>
</dbReference>
<dbReference type="GO" id="GO:0016020">
    <property type="term" value="C:membrane"/>
    <property type="evidence" value="ECO:0007669"/>
    <property type="project" value="InterPro"/>
</dbReference>